<protein>
    <submittedName>
        <fullName evidence="3">Uncharacterized protein</fullName>
    </submittedName>
</protein>
<dbReference type="RefSeq" id="WP_371954540.1">
    <property type="nucleotide sequence ID" value="NZ_JAXCEI010000024.1"/>
</dbReference>
<evidence type="ECO:0000256" key="1">
    <source>
        <dbReference type="SAM" id="MobiDB-lite"/>
    </source>
</evidence>
<comment type="caution">
    <text evidence="3">The sequence shown here is derived from an EMBL/GenBank/DDBJ whole genome shotgun (WGS) entry which is preliminary data.</text>
</comment>
<keyword evidence="2" id="KW-0472">Membrane</keyword>
<proteinExistence type="predicted"/>
<accession>A0ABV4QLU6</accession>
<feature type="transmembrane region" description="Helical" evidence="2">
    <location>
        <begin position="154"/>
        <end position="174"/>
    </location>
</feature>
<feature type="compositionally biased region" description="Basic residues" evidence="1">
    <location>
        <begin position="13"/>
        <end position="22"/>
    </location>
</feature>
<evidence type="ECO:0000256" key="2">
    <source>
        <dbReference type="SAM" id="Phobius"/>
    </source>
</evidence>
<name>A0ABV4QLU6_9ACTN</name>
<feature type="compositionally biased region" description="Polar residues" evidence="1">
    <location>
        <begin position="28"/>
        <end position="42"/>
    </location>
</feature>
<evidence type="ECO:0000313" key="3">
    <source>
        <dbReference type="EMBL" id="MFA1544056.1"/>
    </source>
</evidence>
<organism evidence="3 4">
    <name type="scientific">Actinomadura monticuli</name>
    <dbReference type="NCBI Taxonomy" id="3097367"/>
    <lineage>
        <taxon>Bacteria</taxon>
        <taxon>Bacillati</taxon>
        <taxon>Actinomycetota</taxon>
        <taxon>Actinomycetes</taxon>
        <taxon>Streptosporangiales</taxon>
        <taxon>Thermomonosporaceae</taxon>
        <taxon>Actinomadura</taxon>
    </lineage>
</organism>
<evidence type="ECO:0000313" key="4">
    <source>
        <dbReference type="Proteomes" id="UP001569963"/>
    </source>
</evidence>
<keyword evidence="2" id="KW-0812">Transmembrane</keyword>
<keyword evidence="4" id="KW-1185">Reference proteome</keyword>
<dbReference type="EMBL" id="JAXCEI010000024">
    <property type="protein sequence ID" value="MFA1544056.1"/>
    <property type="molecule type" value="Genomic_DNA"/>
</dbReference>
<gene>
    <name evidence="3" type="ORF">SM611_34435</name>
</gene>
<sequence length="211" mass="22946">MSGTSAAAARSAARVRRKRRLLPGRPNVSCQRHGTTDHSPSSVPGARSRRSVRPRIQTQNPRATKRGQTGTKGAEGESGNGCPGSGRTSLWTLWWRLETLIALSRVPLARSADILHWLPDATVVQRSHARERALAELLPHRGLVDPVGLARRHWAAFLLSLVCAASMLGVAAGLWGWKDFWLSVILPIVLPGVDESVKRRRAPRGPPPAVP</sequence>
<feature type="compositionally biased region" description="Low complexity" evidence="1">
    <location>
        <begin position="1"/>
        <end position="12"/>
    </location>
</feature>
<feature type="compositionally biased region" description="Polar residues" evidence="1">
    <location>
        <begin position="56"/>
        <end position="71"/>
    </location>
</feature>
<dbReference type="Proteomes" id="UP001569963">
    <property type="component" value="Unassembled WGS sequence"/>
</dbReference>
<keyword evidence="2" id="KW-1133">Transmembrane helix</keyword>
<reference evidence="3 4" key="1">
    <citation type="submission" date="2023-11" db="EMBL/GenBank/DDBJ databases">
        <title>Actinomadura monticuli sp. nov., isolated from volcanic ash.</title>
        <authorList>
            <person name="Lee S.D."/>
            <person name="Yang H."/>
            <person name="Kim I.S."/>
        </authorList>
    </citation>
    <scope>NUCLEOTIDE SEQUENCE [LARGE SCALE GENOMIC DNA]</scope>
    <source>
        <strain evidence="3 4">DLS-62</strain>
    </source>
</reference>
<feature type="region of interest" description="Disordered" evidence="1">
    <location>
        <begin position="1"/>
        <end position="84"/>
    </location>
</feature>